<evidence type="ECO:0000256" key="9">
    <source>
        <dbReference type="ARBA" id="ARBA00023004"/>
    </source>
</evidence>
<dbReference type="InterPro" id="IPR017853">
    <property type="entry name" value="GH"/>
</dbReference>
<organism evidence="13 14">
    <name type="scientific">Botrimarina hoheduenensis</name>
    <dbReference type="NCBI Taxonomy" id="2528000"/>
    <lineage>
        <taxon>Bacteria</taxon>
        <taxon>Pseudomonadati</taxon>
        <taxon>Planctomycetota</taxon>
        <taxon>Planctomycetia</taxon>
        <taxon>Pirellulales</taxon>
        <taxon>Lacipirellulaceae</taxon>
        <taxon>Botrimarina</taxon>
    </lineage>
</organism>
<dbReference type="SUPFAM" id="SSF51905">
    <property type="entry name" value="FAD/NAD(P)-binding domain"/>
    <property type="match status" value="1"/>
</dbReference>
<evidence type="ECO:0000256" key="5">
    <source>
        <dbReference type="ARBA" id="ARBA00022723"/>
    </source>
</evidence>
<evidence type="ECO:0000256" key="1">
    <source>
        <dbReference type="ARBA" id="ARBA00004071"/>
    </source>
</evidence>
<dbReference type="EC" id="3.2.1.51" evidence="3"/>
<keyword evidence="5" id="KW-0479">Metal-binding</keyword>
<dbReference type="GO" id="GO:0006004">
    <property type="term" value="P:fucose metabolic process"/>
    <property type="evidence" value="ECO:0007669"/>
    <property type="project" value="InterPro"/>
</dbReference>
<dbReference type="AlphaFoldDB" id="A0A5C5VYJ8"/>
<reference evidence="13 14" key="1">
    <citation type="submission" date="2019-02" db="EMBL/GenBank/DDBJ databases">
        <title>Deep-cultivation of Planctomycetes and their phenomic and genomic characterization uncovers novel biology.</title>
        <authorList>
            <person name="Wiegand S."/>
            <person name="Jogler M."/>
            <person name="Boedeker C."/>
            <person name="Pinto D."/>
            <person name="Vollmers J."/>
            <person name="Rivas-Marin E."/>
            <person name="Kohn T."/>
            <person name="Peeters S.H."/>
            <person name="Heuer A."/>
            <person name="Rast P."/>
            <person name="Oberbeckmann S."/>
            <person name="Bunk B."/>
            <person name="Jeske O."/>
            <person name="Meyerdierks A."/>
            <person name="Storesund J.E."/>
            <person name="Kallscheuer N."/>
            <person name="Luecker S."/>
            <person name="Lage O.M."/>
            <person name="Pohl T."/>
            <person name="Merkel B.J."/>
            <person name="Hornburger P."/>
            <person name="Mueller R.-W."/>
            <person name="Bruemmer F."/>
            <person name="Labrenz M."/>
            <person name="Spormann A.M."/>
            <person name="Op Den Camp H."/>
            <person name="Overmann J."/>
            <person name="Amann R."/>
            <person name="Jetten M.S.M."/>
            <person name="Mascher T."/>
            <person name="Medema M.H."/>
            <person name="Devos D.P."/>
            <person name="Kaster A.-K."/>
            <person name="Ovreas L."/>
            <person name="Rohde M."/>
            <person name="Galperin M.Y."/>
            <person name="Jogler C."/>
        </authorList>
    </citation>
    <scope>NUCLEOTIDE SEQUENCE [LARGE SCALE GENOMIC DNA]</scope>
    <source>
        <strain evidence="13 14">Pla111</strain>
    </source>
</reference>
<feature type="domain" description="Glycoside hydrolase family 29 N-terminal" evidence="12">
    <location>
        <begin position="656"/>
        <end position="1002"/>
    </location>
</feature>
<evidence type="ECO:0000256" key="2">
    <source>
        <dbReference type="ARBA" id="ARBA00007951"/>
    </source>
</evidence>
<dbReference type="GO" id="GO:0046872">
    <property type="term" value="F:metal ion binding"/>
    <property type="evidence" value="ECO:0007669"/>
    <property type="project" value="UniProtKB-KW"/>
</dbReference>
<evidence type="ECO:0000256" key="4">
    <source>
        <dbReference type="ARBA" id="ARBA00022485"/>
    </source>
</evidence>
<evidence type="ECO:0000256" key="3">
    <source>
        <dbReference type="ARBA" id="ARBA00012662"/>
    </source>
</evidence>
<protein>
    <recommendedName>
        <fullName evidence="3">alpha-L-fucosidase</fullName>
        <ecNumber evidence="3">3.2.1.51</ecNumber>
    </recommendedName>
</protein>
<evidence type="ECO:0000256" key="11">
    <source>
        <dbReference type="ARBA" id="ARBA00023295"/>
    </source>
</evidence>
<dbReference type="RefSeq" id="WP_146573968.1">
    <property type="nucleotide sequence ID" value="NZ_SJPH01000004.1"/>
</dbReference>
<accession>A0A5C5VYJ8</accession>
<keyword evidence="4" id="KW-0004">4Fe-4S</keyword>
<evidence type="ECO:0000313" key="13">
    <source>
        <dbReference type="EMBL" id="TWT43115.1"/>
    </source>
</evidence>
<dbReference type="Gene3D" id="3.20.20.80">
    <property type="entry name" value="Glycosidases"/>
    <property type="match status" value="1"/>
</dbReference>
<keyword evidence="8" id="KW-0560">Oxidoreductase</keyword>
<gene>
    <name evidence="13" type="ORF">Pla111_20650</name>
</gene>
<evidence type="ECO:0000256" key="10">
    <source>
        <dbReference type="ARBA" id="ARBA00023014"/>
    </source>
</evidence>
<dbReference type="InterPro" id="IPR057739">
    <property type="entry name" value="Glyco_hydro_29_N"/>
</dbReference>
<keyword evidence="14" id="KW-1185">Reference proteome</keyword>
<keyword evidence="9" id="KW-0408">Iron</keyword>
<evidence type="ECO:0000313" key="14">
    <source>
        <dbReference type="Proteomes" id="UP000318995"/>
    </source>
</evidence>
<comment type="caution">
    <text evidence="13">The sequence shown here is derived from an EMBL/GenBank/DDBJ whole genome shotgun (WGS) entry which is preliminary data.</text>
</comment>
<dbReference type="Pfam" id="PF12831">
    <property type="entry name" value="FAD_oxidored"/>
    <property type="match status" value="1"/>
</dbReference>
<dbReference type="SMART" id="SM00812">
    <property type="entry name" value="Alpha_L_fucos"/>
    <property type="match status" value="1"/>
</dbReference>
<name>A0A5C5VYJ8_9BACT</name>
<dbReference type="InterPro" id="IPR016286">
    <property type="entry name" value="FUC_metazoa-typ"/>
</dbReference>
<dbReference type="GO" id="GO:0016491">
    <property type="term" value="F:oxidoreductase activity"/>
    <property type="evidence" value="ECO:0007669"/>
    <property type="project" value="UniProtKB-KW"/>
</dbReference>
<sequence length="1126" mass="125489">MSFSSNSGPYARVYVPRPTLTGAIATLLAALVATCPAAQGKDLVLIEAEAFDSPGGWVVDQQFMDQMGSPFVLAHGLGVPVNDATTTVSLPSPGEYRVWVRTRDWVAPWNVPGAPGRFRIVVDGSPLPKTFGTEGAKWQWHDGGTVRLGDRVEFALHDLTGFEGRCDAILLARDTNFIPPDGGDKLASLRSGLLGWDRGPADGGEYDLVVVGGGIAGTCAAITAARLGQSVALIQDRPALGGNGSSEVRVWPHGFSNYEPFPHVGDVVIELLGPHQPSQGVPDVKDHRHFNDRHKLELAQAEPNLTLMMEQRVNAARAEGGSIHSVIAQHTRSGRRTLVRGKRFLDSTGDGVLGALVAADFELAAEGRMGQTNLWSFGETEENEHALKCLCEDFNERISLSFTPAESAQPFPRCPWAADLIDVDFPGRNRNKTFDLKGDNQLGTWFWESGFNKNPIADGEWIRDLNFRAMYGAWDVLKNVDGRYSNHRLKWAAYVSGKRESRRLIGDVVLTAEDFRNATEFADAAFPCTWHIDVHSPHPDYFEENDTDAFFSTFTRGDKYQYKQPYWAPYRCLYSRNIDNLFMAGRDISVTQDGLGAVRVMRTCGMMGEIVGMASSICKDKGCTPREVYQRYLPELRALMLGGLPCVTSTEPEVDVASWDELREREQAPEWFRDAKYGIYFHWGVYSVPAFGNEWYPRDMHNPEGYVHKHHLATYGDPSEHGYDDFVDEFTAEHFDATEWIDLFARSGARFVGPVAEHHDGFALWDSNLTPWNSVDRGPRRDLLGEITEAARERGMKVVATFHHARNHLREENGQWVGHYSFAMTNYPGAFDDPERALLYGDMPRDEFLEMWYGKLREVIDRYEPDLIWFDSWLDTIPDDLRRRFVDYYYNSADKWGRDVAVTFKQEDLPKGIGVFDIEKGGMAEIADSPWLSDDTISLGSWCYTRNLRIKESAMVVHNLVDIVSKNGQLLLNVSPKADGSIPEDQRKVLIELGAWLDQNGEAIYETRPFVTHGHGPTTAGANRFGGIRTDQRYTAADIRYTSRGDVIYAIQLGVPTSGSETLLEPFGKSGPASAIEVVDIALVGSDEKIAWRRTDAGVVIVGPQAPSNQTALAFRMTTKGAPTEK</sequence>
<evidence type="ECO:0000256" key="7">
    <source>
        <dbReference type="ARBA" id="ARBA00022801"/>
    </source>
</evidence>
<dbReference type="OrthoDB" id="9780658at2"/>
<keyword evidence="6" id="KW-0732">Signal</keyword>
<keyword evidence="11" id="KW-0326">Glycosidase</keyword>
<dbReference type="SUPFAM" id="SSF51445">
    <property type="entry name" value="(Trans)glycosidases"/>
    <property type="match status" value="1"/>
</dbReference>
<dbReference type="EMBL" id="SJPH01000004">
    <property type="protein sequence ID" value="TWT43115.1"/>
    <property type="molecule type" value="Genomic_DNA"/>
</dbReference>
<dbReference type="InterPro" id="IPR039650">
    <property type="entry name" value="HdrA-like"/>
</dbReference>
<evidence type="ECO:0000256" key="6">
    <source>
        <dbReference type="ARBA" id="ARBA00022729"/>
    </source>
</evidence>
<dbReference type="PANTHER" id="PTHR43498:SF1">
    <property type="entry name" value="COB--COM HETERODISULFIDE REDUCTASE IRON-SULFUR SUBUNIT A"/>
    <property type="match status" value="1"/>
</dbReference>
<evidence type="ECO:0000256" key="8">
    <source>
        <dbReference type="ARBA" id="ARBA00023002"/>
    </source>
</evidence>
<dbReference type="Pfam" id="PF01120">
    <property type="entry name" value="Alpha_L_fucos"/>
    <property type="match status" value="1"/>
</dbReference>
<dbReference type="Gene3D" id="3.50.50.60">
    <property type="entry name" value="FAD/NAD(P)-binding domain"/>
    <property type="match status" value="1"/>
</dbReference>
<dbReference type="InterPro" id="IPR013780">
    <property type="entry name" value="Glyco_hydro_b"/>
</dbReference>
<evidence type="ECO:0000259" key="12">
    <source>
        <dbReference type="Pfam" id="PF01120"/>
    </source>
</evidence>
<dbReference type="GO" id="GO:0004560">
    <property type="term" value="F:alpha-L-fucosidase activity"/>
    <property type="evidence" value="ECO:0007669"/>
    <property type="project" value="InterPro"/>
</dbReference>
<dbReference type="InterPro" id="IPR036188">
    <property type="entry name" value="FAD/NAD-bd_sf"/>
</dbReference>
<dbReference type="GO" id="GO:0051539">
    <property type="term" value="F:4 iron, 4 sulfur cluster binding"/>
    <property type="evidence" value="ECO:0007669"/>
    <property type="project" value="UniProtKB-KW"/>
</dbReference>
<dbReference type="Gene3D" id="2.60.40.1180">
    <property type="entry name" value="Golgi alpha-mannosidase II"/>
    <property type="match status" value="1"/>
</dbReference>
<keyword evidence="10" id="KW-0411">Iron-sulfur</keyword>
<comment type="similarity">
    <text evidence="2">Belongs to the glycosyl hydrolase 29 family.</text>
</comment>
<proteinExistence type="inferred from homology"/>
<dbReference type="InterPro" id="IPR000933">
    <property type="entry name" value="Glyco_hydro_29"/>
</dbReference>
<keyword evidence="7" id="KW-0378">Hydrolase</keyword>
<dbReference type="PRINTS" id="PR00741">
    <property type="entry name" value="GLHYDRLASE29"/>
</dbReference>
<comment type="function">
    <text evidence="1">Alpha-L-fucosidase is responsible for hydrolyzing the alpha-1,6-linked fucose joined to the reducing-end N-acetylglucosamine of the carbohydrate moieties of glycoproteins.</text>
</comment>
<dbReference type="PANTHER" id="PTHR43498">
    <property type="entry name" value="FERREDOXIN:COB-COM HETERODISULFIDE REDUCTASE SUBUNIT A"/>
    <property type="match status" value="1"/>
</dbReference>
<dbReference type="Proteomes" id="UP000318995">
    <property type="component" value="Unassembled WGS sequence"/>
</dbReference>